<comment type="subcellular location">
    <subcellularLocation>
        <location evidence="1">Membrane</location>
    </subcellularLocation>
</comment>
<dbReference type="OrthoDB" id="5849929at2759"/>
<proteinExistence type="predicted"/>
<evidence type="ECO:0000313" key="8">
    <source>
        <dbReference type="Proteomes" id="UP000008281"/>
    </source>
</evidence>
<dbReference type="AlphaFoldDB" id="E3LIB0"/>
<dbReference type="InParanoid" id="E3LIB0"/>
<dbReference type="InterPro" id="IPR017452">
    <property type="entry name" value="GPCR_Rhodpsn_7TM"/>
</dbReference>
<evidence type="ECO:0000256" key="5">
    <source>
        <dbReference type="SAM" id="Phobius"/>
    </source>
</evidence>
<feature type="domain" description="G-protein coupled receptors family 1 profile" evidence="6">
    <location>
        <begin position="52"/>
        <end position="350"/>
    </location>
</feature>
<feature type="transmembrane region" description="Helical" evidence="5">
    <location>
        <begin position="239"/>
        <end position="257"/>
    </location>
</feature>
<feature type="transmembrane region" description="Helical" evidence="5">
    <location>
        <begin position="160"/>
        <end position="181"/>
    </location>
</feature>
<accession>E3LIB0</accession>
<keyword evidence="8" id="KW-1185">Reference proteome</keyword>
<reference evidence="7" key="1">
    <citation type="submission" date="2007-07" db="EMBL/GenBank/DDBJ databases">
        <title>PCAP assembly of the Caenorhabditis remanei genome.</title>
        <authorList>
            <consortium name="The Caenorhabditis remanei Sequencing Consortium"/>
            <person name="Wilson R.K."/>
        </authorList>
    </citation>
    <scope>NUCLEOTIDE SEQUENCE [LARGE SCALE GENOMIC DNA]</scope>
    <source>
        <strain evidence="7">PB4641</strain>
    </source>
</reference>
<evidence type="ECO:0000256" key="2">
    <source>
        <dbReference type="ARBA" id="ARBA00022692"/>
    </source>
</evidence>
<organism evidence="8">
    <name type="scientific">Caenorhabditis remanei</name>
    <name type="common">Caenorhabditis vulgaris</name>
    <dbReference type="NCBI Taxonomy" id="31234"/>
    <lineage>
        <taxon>Eukaryota</taxon>
        <taxon>Metazoa</taxon>
        <taxon>Ecdysozoa</taxon>
        <taxon>Nematoda</taxon>
        <taxon>Chromadorea</taxon>
        <taxon>Rhabditida</taxon>
        <taxon>Rhabditina</taxon>
        <taxon>Rhabditomorpha</taxon>
        <taxon>Rhabditoidea</taxon>
        <taxon>Rhabditidae</taxon>
        <taxon>Peloderinae</taxon>
        <taxon>Caenorhabditis</taxon>
    </lineage>
</organism>
<dbReference type="STRING" id="31234.E3LIB0"/>
<dbReference type="Proteomes" id="UP000008281">
    <property type="component" value="Unassembled WGS sequence"/>
</dbReference>
<protein>
    <recommendedName>
        <fullName evidence="6">G-protein coupled receptors family 1 profile domain-containing protein</fullName>
    </recommendedName>
</protein>
<evidence type="ECO:0000256" key="1">
    <source>
        <dbReference type="ARBA" id="ARBA00004370"/>
    </source>
</evidence>
<feature type="transmembrane region" description="Helical" evidence="5">
    <location>
        <begin position="337"/>
        <end position="357"/>
    </location>
</feature>
<dbReference type="PROSITE" id="PS50262">
    <property type="entry name" value="G_PROTEIN_RECEP_F1_2"/>
    <property type="match status" value="1"/>
</dbReference>
<keyword evidence="2 5" id="KW-0812">Transmembrane</keyword>
<evidence type="ECO:0000259" key="6">
    <source>
        <dbReference type="PROSITE" id="PS50262"/>
    </source>
</evidence>
<evidence type="ECO:0000313" key="7">
    <source>
        <dbReference type="EMBL" id="EFO95412.1"/>
    </source>
</evidence>
<dbReference type="InterPro" id="IPR019427">
    <property type="entry name" value="7TM_GPCR_serpentine_rcpt_Srw"/>
</dbReference>
<evidence type="ECO:0000256" key="4">
    <source>
        <dbReference type="ARBA" id="ARBA00023136"/>
    </source>
</evidence>
<dbReference type="PANTHER" id="PTHR22751">
    <property type="entry name" value="G-PROTEIN COUPLED RECEPTOR-RELATED"/>
    <property type="match status" value="1"/>
</dbReference>
<keyword evidence="4 5" id="KW-0472">Membrane</keyword>
<dbReference type="EMBL" id="DS268409">
    <property type="protein sequence ID" value="EFO95412.1"/>
    <property type="molecule type" value="Genomic_DNA"/>
</dbReference>
<keyword evidence="3 5" id="KW-1133">Transmembrane helix</keyword>
<evidence type="ECO:0000256" key="3">
    <source>
        <dbReference type="ARBA" id="ARBA00022989"/>
    </source>
</evidence>
<dbReference type="GO" id="GO:0008528">
    <property type="term" value="F:G protein-coupled peptide receptor activity"/>
    <property type="evidence" value="ECO:0007669"/>
    <property type="project" value="InterPro"/>
</dbReference>
<feature type="transmembrane region" description="Helical" evidence="5">
    <location>
        <begin position="263"/>
        <end position="282"/>
    </location>
</feature>
<sequence>MPKRINTIEEAERLFPSFKNAWFLYKLFVVLEEYTQACVKYEFFISIVGLTFTLFHLYILTRKGMMTSSIFSIMIGIGICDATSTMIAIYVEHIIEQLYGDECTPPVSLFILRCYWILNALRQTVIRSSLWLGVLMALIRYLSLKFVTRPKFQRMLRISYGFYATGISFVLSSVLSTLNFVKTKAVEYGFWSPSEKCDVQIENGSTLVIYGLRDSDVFSANNGFYLRIFTLVNSISSKLLPCILFPVVTILLITEIHEAKKKVLTSSLTMYYLFFCCLKFRVSKFSSAERTTSLVIFMAITFFIASFPAGVFTFFSVMNTDIGFWSLSVLVDHFCNAILTTNASIHCVICFIMSSNYRNVVRDILRIRLKRQISHSISRNITQI</sequence>
<name>E3LIB0_CAERE</name>
<dbReference type="OMA" id="RDECTIP"/>
<feature type="transmembrane region" description="Helical" evidence="5">
    <location>
        <begin position="130"/>
        <end position="148"/>
    </location>
</feature>
<feature type="transmembrane region" description="Helical" evidence="5">
    <location>
        <begin position="71"/>
        <end position="91"/>
    </location>
</feature>
<gene>
    <name evidence="7" type="ORF">CRE_09348</name>
</gene>
<dbReference type="GO" id="GO:0016020">
    <property type="term" value="C:membrane"/>
    <property type="evidence" value="ECO:0007669"/>
    <property type="project" value="UniProtKB-SubCell"/>
</dbReference>
<dbReference type="Pfam" id="PF10324">
    <property type="entry name" value="7TM_GPCR_Srw"/>
    <property type="match status" value="1"/>
</dbReference>
<dbReference type="Gene3D" id="1.20.1070.10">
    <property type="entry name" value="Rhodopsin 7-helix transmembrane proteins"/>
    <property type="match status" value="1"/>
</dbReference>
<dbReference type="HOGENOM" id="CLU_043715_0_1_1"/>
<dbReference type="PANTHER" id="PTHR22751:SF101">
    <property type="entry name" value="G-PROTEIN COUPLED RECEPTORS FAMILY 1 PROFILE DOMAIN-CONTAINING PROTEIN"/>
    <property type="match status" value="1"/>
</dbReference>
<feature type="transmembrane region" description="Helical" evidence="5">
    <location>
        <begin position="41"/>
        <end position="59"/>
    </location>
</feature>
<feature type="transmembrane region" description="Helical" evidence="5">
    <location>
        <begin position="294"/>
        <end position="317"/>
    </location>
</feature>
<dbReference type="SUPFAM" id="SSF81321">
    <property type="entry name" value="Family A G protein-coupled receptor-like"/>
    <property type="match status" value="1"/>
</dbReference>